<dbReference type="OrthoDB" id="9808993at2"/>
<name>A0A480AV19_9BURK</name>
<evidence type="ECO:0000313" key="2">
    <source>
        <dbReference type="Proteomes" id="UP000301751"/>
    </source>
</evidence>
<dbReference type="EMBL" id="BJCL01000017">
    <property type="protein sequence ID" value="GCL65529.1"/>
    <property type="molecule type" value="Genomic_DNA"/>
</dbReference>
<protein>
    <recommendedName>
        <fullName evidence="3">N-methyl-D-aspartate receptor NMDAR2C subunit</fullName>
    </recommendedName>
</protein>
<dbReference type="Proteomes" id="UP000301751">
    <property type="component" value="Unassembled WGS sequence"/>
</dbReference>
<dbReference type="InterPro" id="IPR009218">
    <property type="entry name" value="HD_phosphohydro"/>
</dbReference>
<dbReference type="SUPFAM" id="SSF109604">
    <property type="entry name" value="HD-domain/PDEase-like"/>
    <property type="match status" value="1"/>
</dbReference>
<keyword evidence="2" id="KW-1185">Reference proteome</keyword>
<comment type="caution">
    <text evidence="1">The sequence shown here is derived from an EMBL/GenBank/DDBJ whole genome shotgun (WGS) entry which is preliminary data.</text>
</comment>
<dbReference type="PIRSF" id="PIRSF035170">
    <property type="entry name" value="HD_phosphohydro"/>
    <property type="match status" value="1"/>
</dbReference>
<dbReference type="PANTHER" id="PTHR21174">
    <property type="match status" value="1"/>
</dbReference>
<accession>A0A480AV19</accession>
<proteinExistence type="predicted"/>
<dbReference type="AlphaFoldDB" id="A0A480AV19"/>
<evidence type="ECO:0000313" key="1">
    <source>
        <dbReference type="EMBL" id="GCL65529.1"/>
    </source>
</evidence>
<sequence>MTDTYPDPLDDAALGATWAAAWSALGRPAPAGLQAELMTAWSEPQRHYHDQRHLRECLALWTRWREHSPRAGEVAIALWFHDAIYDPPAPVSGSNELNSAAWAARSLVRAGADSDTAQRVHDLVMATQHDASAALGSSPDAQLLVDIDLSILGSPAERFERYDQDVRKEYAWVPGFRYQEARAQVLQSFLDRPQLYYGEHAVEPLEAQARINLAAALSRLAQ</sequence>
<evidence type="ECO:0008006" key="3">
    <source>
        <dbReference type="Google" id="ProtNLM"/>
    </source>
</evidence>
<gene>
    <name evidence="1" type="ORF">AQPW35_46100</name>
</gene>
<reference evidence="2" key="1">
    <citation type="submission" date="2019-03" db="EMBL/GenBank/DDBJ databases">
        <title>Aquabacterium pictum sp.nov., the first bacteriochlorophyll a-containing freshwater bacterium in the genus Aquabacterium of the class Betaproteobacteria.</title>
        <authorList>
            <person name="Hirose S."/>
            <person name="Tank M."/>
            <person name="Hara E."/>
            <person name="Tamaki H."/>
            <person name="Takaichi S."/>
            <person name="Haruta S."/>
            <person name="Hanada S."/>
        </authorList>
    </citation>
    <scope>NUCLEOTIDE SEQUENCE [LARGE SCALE GENOMIC DNA]</scope>
    <source>
        <strain evidence="2">W35</strain>
    </source>
</reference>
<dbReference type="PANTHER" id="PTHR21174:SF0">
    <property type="entry name" value="HD PHOSPHOHYDROLASE FAMILY PROTEIN-RELATED"/>
    <property type="match status" value="1"/>
</dbReference>
<dbReference type="RefSeq" id="WP_137735233.1">
    <property type="nucleotide sequence ID" value="NZ_BJCL01000017.1"/>
</dbReference>
<organism evidence="1 2">
    <name type="scientific">Pseudaquabacterium pictum</name>
    <dbReference type="NCBI Taxonomy" id="2315236"/>
    <lineage>
        <taxon>Bacteria</taxon>
        <taxon>Pseudomonadati</taxon>
        <taxon>Pseudomonadota</taxon>
        <taxon>Betaproteobacteria</taxon>
        <taxon>Burkholderiales</taxon>
        <taxon>Sphaerotilaceae</taxon>
        <taxon>Pseudaquabacterium</taxon>
    </lineage>
</organism>